<feature type="binding site" evidence="10">
    <location>
        <position position="344"/>
    </location>
    <ligand>
        <name>Zn(2+)</name>
        <dbReference type="ChEBI" id="CHEBI:29105"/>
        <note>catalytic</note>
    </ligand>
</feature>
<evidence type="ECO:0000313" key="18">
    <source>
        <dbReference type="Proteomes" id="UP000487350"/>
    </source>
</evidence>
<dbReference type="InterPro" id="IPR001930">
    <property type="entry name" value="Peptidase_M1"/>
</dbReference>
<evidence type="ECO:0000256" key="11">
    <source>
        <dbReference type="PIRSR" id="PIRSR634016-4"/>
    </source>
</evidence>
<dbReference type="CDD" id="cd09601">
    <property type="entry name" value="M1_APN-Q_like"/>
    <property type="match status" value="1"/>
</dbReference>
<evidence type="ECO:0000256" key="3">
    <source>
        <dbReference type="ARBA" id="ARBA00022438"/>
    </source>
</evidence>
<feature type="chain" id="PRO_5032715914" description="Aminopeptidase" evidence="13">
    <location>
        <begin position="37"/>
        <end position="886"/>
    </location>
</feature>
<comment type="cofactor">
    <cofactor evidence="10 12">
        <name>Zn(2+)</name>
        <dbReference type="ChEBI" id="CHEBI:29105"/>
    </cofactor>
    <text evidence="10 12">Binds 1 zinc ion per subunit.</text>
</comment>
<evidence type="ECO:0000259" key="15">
    <source>
        <dbReference type="Pfam" id="PF11838"/>
    </source>
</evidence>
<evidence type="ECO:0000256" key="6">
    <source>
        <dbReference type="ARBA" id="ARBA00022801"/>
    </source>
</evidence>
<comment type="catalytic activity">
    <reaction evidence="1">
        <text>Release of an N-terminal amino acid, Xaa-|-Yaa- from a peptide, amide or arylamide. Xaa is preferably Ala, but may be most amino acids including Pro (slow action). When a terminal hydrophobic residue is followed by a prolyl residue, the two may be released as an intact Xaa-Pro dipeptide.</text>
        <dbReference type="EC" id="3.4.11.2"/>
    </reaction>
</comment>
<evidence type="ECO:0000256" key="10">
    <source>
        <dbReference type="PIRSR" id="PIRSR634016-3"/>
    </source>
</evidence>
<keyword evidence="5 10" id="KW-0479">Metal-binding</keyword>
<dbReference type="SUPFAM" id="SSF55486">
    <property type="entry name" value="Metalloproteases ('zincins'), catalytic domain"/>
    <property type="match status" value="1"/>
</dbReference>
<evidence type="ECO:0000256" key="5">
    <source>
        <dbReference type="ARBA" id="ARBA00022723"/>
    </source>
</evidence>
<dbReference type="GO" id="GO:0043171">
    <property type="term" value="P:peptide catabolic process"/>
    <property type="evidence" value="ECO:0007669"/>
    <property type="project" value="TreeGrafter"/>
</dbReference>
<name>A0A844BEW1_9BURK</name>
<feature type="binding site" evidence="10">
    <location>
        <position position="340"/>
    </location>
    <ligand>
        <name>Zn(2+)</name>
        <dbReference type="ChEBI" id="CHEBI:29105"/>
        <note>catalytic</note>
    </ligand>
</feature>
<keyword evidence="18" id="KW-1185">Reference proteome</keyword>
<dbReference type="Gene3D" id="1.10.390.10">
    <property type="entry name" value="Neutral Protease Domain 2"/>
    <property type="match status" value="1"/>
</dbReference>
<dbReference type="GO" id="GO:0005737">
    <property type="term" value="C:cytoplasm"/>
    <property type="evidence" value="ECO:0007669"/>
    <property type="project" value="TreeGrafter"/>
</dbReference>
<dbReference type="EC" id="3.4.11.-" evidence="12"/>
<keyword evidence="3 12" id="KW-0031">Aminopeptidase</keyword>
<dbReference type="InterPro" id="IPR034016">
    <property type="entry name" value="M1_APN-typ"/>
</dbReference>
<keyword evidence="13" id="KW-0732">Signal</keyword>
<feature type="domain" description="ERAP1-like C-terminal" evidence="15">
    <location>
        <begin position="564"/>
        <end position="874"/>
    </location>
</feature>
<reference evidence="17 18" key="1">
    <citation type="submission" date="2019-11" db="EMBL/GenBank/DDBJ databases">
        <title>Caenimonas koreensis gen. nov., sp. nov., isolated from activated sludge.</title>
        <authorList>
            <person name="Seung H.R."/>
        </authorList>
    </citation>
    <scope>NUCLEOTIDE SEQUENCE [LARGE SCALE GENOMIC DNA]</scope>
    <source>
        <strain evidence="17 18">EMB320</strain>
    </source>
</reference>
<sequence length="886" mass="97481">MGIARLSWRAMAHRFQLPFKALAALAALALSLPALALAAAPQPPVMQLGDDVKPLAYALDVTVVPDKPGITGRVDIDVDLAKPLSFFWINGSDLEIRQATLTSGRAKFVAKAIRGGKDFIGLQFGKTIPAGPARLSIAYAARFSLNETRGAFKQKERGEWYAYTQFEAVDARRAFPSFDEPRWKTPWTLTMNVRREHVAVTNNPVESEKDIEGGMKQVRFKTTPPLPTYLVAFAAGPFDVVDGGTAGINKTPLRYIVPKGRASQTRYAKETTPKLVELLEEYFGRPYPYAKFDSVAIPITIAFGAMENPGMITYQSGLLTATPERENDRFKQYYTSIGAHEIAHQWFGDLVTMKWWDDVWLNESFATWMARKVVGQYRPEWDVVSFRQRERNEAMGTDRLSSTRQIRQPVRTRDDLGNAFDRITYDKGGAILTMFEQHVGQEKFRDGVRAYLNKHAWGNASAEDFFAAIGQSDPVVAQGFASFVLQPGLPVIDFMIDCSRQAAAVVLRQSRFEPLAPAGKAAQRWTLPVCMRVEGDAGGKPVCTMMREQQERIELAAGASCPAWVLPNPGGVGYYLSRLEPRAAAALPASQFNEQEATTFINDQALLAGSGALPWQQLLASIKPFTADARPAVVGAAAHVVGELNPALFDTGRDQALGGWVREHFGARAAQLGWLAQPGDSDAVKRLRGVVVPLVAEIASDAQLRSQARSLALAWLGGDRGALGAMTRYVLQTAAYDGDAALFDAMSAALAKSDEITVRSEIFEALGHLRDPVQRQRAFELALSPQLDARESSRIFEGASEEAQNAVALLGFMQQHFDALQRRMPEESVARVPRWHTKLCSAQDRKSLLALYGNRRPAPPGFERNLAQTAETVDICLLARAASARH</sequence>
<keyword evidence="8 12" id="KW-0482">Metalloprotease</keyword>
<evidence type="ECO:0000256" key="13">
    <source>
        <dbReference type="SAM" id="SignalP"/>
    </source>
</evidence>
<comment type="similarity">
    <text evidence="2 12">Belongs to the peptidase M1 family.</text>
</comment>
<evidence type="ECO:0000256" key="2">
    <source>
        <dbReference type="ARBA" id="ARBA00010136"/>
    </source>
</evidence>
<proteinExistence type="inferred from homology"/>
<dbReference type="GO" id="GO:0016285">
    <property type="term" value="F:alanyl aminopeptidase activity"/>
    <property type="evidence" value="ECO:0007669"/>
    <property type="project" value="UniProtKB-EC"/>
</dbReference>
<dbReference type="Gene3D" id="1.25.50.20">
    <property type="match status" value="1"/>
</dbReference>
<evidence type="ECO:0000256" key="1">
    <source>
        <dbReference type="ARBA" id="ARBA00000098"/>
    </source>
</evidence>
<feature type="binding site" evidence="10">
    <location>
        <position position="363"/>
    </location>
    <ligand>
        <name>Zn(2+)</name>
        <dbReference type="ChEBI" id="CHEBI:29105"/>
        <note>catalytic</note>
    </ligand>
</feature>
<evidence type="ECO:0000313" key="17">
    <source>
        <dbReference type="EMBL" id="MRD48991.1"/>
    </source>
</evidence>
<feature type="active site" description="Proton acceptor" evidence="9">
    <location>
        <position position="341"/>
    </location>
</feature>
<feature type="domain" description="Peptidase M1 membrane alanine aminopeptidase" evidence="14">
    <location>
        <begin position="267"/>
        <end position="472"/>
    </location>
</feature>
<dbReference type="GO" id="GO:0016020">
    <property type="term" value="C:membrane"/>
    <property type="evidence" value="ECO:0007669"/>
    <property type="project" value="TreeGrafter"/>
</dbReference>
<dbReference type="InterPro" id="IPR027268">
    <property type="entry name" value="Peptidase_M4/M1_CTD_sf"/>
</dbReference>
<evidence type="ECO:0000259" key="14">
    <source>
        <dbReference type="Pfam" id="PF01433"/>
    </source>
</evidence>
<dbReference type="AlphaFoldDB" id="A0A844BEW1"/>
<dbReference type="PANTHER" id="PTHR11533">
    <property type="entry name" value="PROTEASE M1 ZINC METALLOPROTEASE"/>
    <property type="match status" value="1"/>
</dbReference>
<dbReference type="InterPro" id="IPR042097">
    <property type="entry name" value="Aminopeptidase_N-like_N_sf"/>
</dbReference>
<dbReference type="InterPro" id="IPR024571">
    <property type="entry name" value="ERAP1-like_C_dom"/>
</dbReference>
<dbReference type="SUPFAM" id="SSF63737">
    <property type="entry name" value="Leukotriene A4 hydrolase N-terminal domain"/>
    <property type="match status" value="1"/>
</dbReference>
<dbReference type="Pfam" id="PF11838">
    <property type="entry name" value="ERAP1_C"/>
    <property type="match status" value="1"/>
</dbReference>
<keyword evidence="7 10" id="KW-0862">Zinc</keyword>
<dbReference type="InterPro" id="IPR050344">
    <property type="entry name" value="Peptidase_M1_aminopeptidases"/>
</dbReference>
<feature type="domain" description="Aminopeptidase N-like N-terminal" evidence="16">
    <location>
        <begin position="53"/>
        <end position="230"/>
    </location>
</feature>
<gene>
    <name evidence="17" type="ORF">GHT07_17070</name>
</gene>
<dbReference type="InterPro" id="IPR014782">
    <property type="entry name" value="Peptidase_M1_dom"/>
</dbReference>
<dbReference type="GO" id="GO:0070006">
    <property type="term" value="F:metalloaminopeptidase activity"/>
    <property type="evidence" value="ECO:0007669"/>
    <property type="project" value="TreeGrafter"/>
</dbReference>
<keyword evidence="6 12" id="KW-0378">Hydrolase</keyword>
<dbReference type="FunFam" id="1.10.390.10:FF:000013">
    <property type="entry name" value="Aminopeptidase N"/>
    <property type="match status" value="1"/>
</dbReference>
<feature type="site" description="Transition state stabilizer" evidence="11">
    <location>
        <position position="425"/>
    </location>
</feature>
<evidence type="ECO:0000256" key="9">
    <source>
        <dbReference type="PIRSR" id="PIRSR634016-1"/>
    </source>
</evidence>
<dbReference type="Gene3D" id="2.60.40.1730">
    <property type="entry name" value="tricorn interacting facor f3 domain"/>
    <property type="match status" value="1"/>
</dbReference>
<evidence type="ECO:0000256" key="8">
    <source>
        <dbReference type="ARBA" id="ARBA00023049"/>
    </source>
</evidence>
<evidence type="ECO:0000256" key="4">
    <source>
        <dbReference type="ARBA" id="ARBA00022670"/>
    </source>
</evidence>
<dbReference type="PRINTS" id="PR00756">
    <property type="entry name" value="ALADIPTASE"/>
</dbReference>
<dbReference type="InterPro" id="IPR045357">
    <property type="entry name" value="Aminopeptidase_N-like_N"/>
</dbReference>
<evidence type="ECO:0000256" key="12">
    <source>
        <dbReference type="RuleBase" id="RU364040"/>
    </source>
</evidence>
<dbReference type="Pfam" id="PF17900">
    <property type="entry name" value="Peptidase_M1_N"/>
    <property type="match status" value="1"/>
</dbReference>
<dbReference type="OrthoDB" id="100605at2"/>
<evidence type="ECO:0000256" key="7">
    <source>
        <dbReference type="ARBA" id="ARBA00022833"/>
    </source>
</evidence>
<protein>
    <recommendedName>
        <fullName evidence="12">Aminopeptidase</fullName>
        <ecNumber evidence="12">3.4.11.-</ecNumber>
    </recommendedName>
</protein>
<dbReference type="Proteomes" id="UP000487350">
    <property type="component" value="Unassembled WGS sequence"/>
</dbReference>
<evidence type="ECO:0000259" key="16">
    <source>
        <dbReference type="Pfam" id="PF17900"/>
    </source>
</evidence>
<comment type="caution">
    <text evidence="17">The sequence shown here is derived from an EMBL/GenBank/DDBJ whole genome shotgun (WGS) entry which is preliminary data.</text>
</comment>
<keyword evidence="4 12" id="KW-0645">Protease</keyword>
<dbReference type="Pfam" id="PF01433">
    <property type="entry name" value="Peptidase_M1"/>
    <property type="match status" value="1"/>
</dbReference>
<organism evidence="17 18">
    <name type="scientific">Caenimonas koreensis DSM 17982</name>
    <dbReference type="NCBI Taxonomy" id="1121255"/>
    <lineage>
        <taxon>Bacteria</taxon>
        <taxon>Pseudomonadati</taxon>
        <taxon>Pseudomonadota</taxon>
        <taxon>Betaproteobacteria</taxon>
        <taxon>Burkholderiales</taxon>
        <taxon>Comamonadaceae</taxon>
        <taxon>Caenimonas</taxon>
    </lineage>
</organism>
<accession>A0A844BEW1</accession>
<dbReference type="GO" id="GO:0042277">
    <property type="term" value="F:peptide binding"/>
    <property type="evidence" value="ECO:0007669"/>
    <property type="project" value="TreeGrafter"/>
</dbReference>
<dbReference type="GO" id="GO:0005615">
    <property type="term" value="C:extracellular space"/>
    <property type="evidence" value="ECO:0007669"/>
    <property type="project" value="TreeGrafter"/>
</dbReference>
<feature type="signal peptide" evidence="13">
    <location>
        <begin position="1"/>
        <end position="36"/>
    </location>
</feature>
<dbReference type="PANTHER" id="PTHR11533:SF174">
    <property type="entry name" value="PUROMYCIN-SENSITIVE AMINOPEPTIDASE-RELATED"/>
    <property type="match status" value="1"/>
</dbReference>
<dbReference type="GO" id="GO:0006508">
    <property type="term" value="P:proteolysis"/>
    <property type="evidence" value="ECO:0007669"/>
    <property type="project" value="UniProtKB-KW"/>
</dbReference>
<dbReference type="EMBL" id="WJBU01000018">
    <property type="protein sequence ID" value="MRD48991.1"/>
    <property type="molecule type" value="Genomic_DNA"/>
</dbReference>
<dbReference type="GO" id="GO:0008270">
    <property type="term" value="F:zinc ion binding"/>
    <property type="evidence" value="ECO:0007669"/>
    <property type="project" value="UniProtKB-UniRule"/>
</dbReference>